<keyword evidence="2" id="KW-0812">Transmembrane</keyword>
<feature type="compositionally biased region" description="Basic residues" evidence="1">
    <location>
        <begin position="1"/>
        <end position="14"/>
    </location>
</feature>
<feature type="region of interest" description="Disordered" evidence="1">
    <location>
        <begin position="1"/>
        <end position="45"/>
    </location>
</feature>
<name>A0A0F6R1G4_9CORY</name>
<evidence type="ECO:0008006" key="5">
    <source>
        <dbReference type="Google" id="ProtNLM"/>
    </source>
</evidence>
<evidence type="ECO:0000313" key="3">
    <source>
        <dbReference type="EMBL" id="AKE41013.1"/>
    </source>
</evidence>
<protein>
    <recommendedName>
        <fullName evidence="5">Sortase</fullName>
    </recommendedName>
</protein>
<keyword evidence="4" id="KW-1185">Reference proteome</keyword>
<dbReference type="HOGENOM" id="CLU_048859_1_0_11"/>
<dbReference type="Proteomes" id="UP000033457">
    <property type="component" value="Chromosome"/>
</dbReference>
<feature type="transmembrane region" description="Helical" evidence="2">
    <location>
        <begin position="59"/>
        <end position="82"/>
    </location>
</feature>
<dbReference type="KEGG" id="cku:UL82_04040"/>
<dbReference type="STRING" id="35755.UL82_04040"/>
<evidence type="ECO:0000256" key="1">
    <source>
        <dbReference type="SAM" id="MobiDB-lite"/>
    </source>
</evidence>
<dbReference type="EMBL" id="CP011312">
    <property type="protein sequence ID" value="AKE41013.1"/>
    <property type="molecule type" value="Genomic_DNA"/>
</dbReference>
<keyword evidence="2" id="KW-1133">Transmembrane helix</keyword>
<dbReference type="RefSeq" id="WP_232009510.1">
    <property type="nucleotide sequence ID" value="NZ_CP011312.1"/>
</dbReference>
<organism evidence="3 4">
    <name type="scientific">Corynebacterium kutscheri</name>
    <dbReference type="NCBI Taxonomy" id="35755"/>
    <lineage>
        <taxon>Bacteria</taxon>
        <taxon>Bacillati</taxon>
        <taxon>Actinomycetota</taxon>
        <taxon>Actinomycetes</taxon>
        <taxon>Mycobacteriales</taxon>
        <taxon>Corynebacteriaceae</taxon>
        <taxon>Corynebacterium</taxon>
    </lineage>
</organism>
<keyword evidence="2" id="KW-0472">Membrane</keyword>
<dbReference type="InterPro" id="IPR023365">
    <property type="entry name" value="Sortase_dom-sf"/>
</dbReference>
<accession>A0A0F6R1G4</accession>
<feature type="compositionally biased region" description="Polar residues" evidence="1">
    <location>
        <begin position="27"/>
        <end position="45"/>
    </location>
</feature>
<gene>
    <name evidence="3" type="ORF">UL82_04040</name>
</gene>
<proteinExistence type="predicted"/>
<evidence type="ECO:0000256" key="2">
    <source>
        <dbReference type="SAM" id="Phobius"/>
    </source>
</evidence>
<reference evidence="3 4" key="1">
    <citation type="journal article" date="2015" name="Genome Announc.">
        <title>Complete Genome Sequence of Corynebacterium kutscheri DSM 20755, a Corynebacterial Type Strain with Remarkably Low G+C Content of Chromosomal DNA.</title>
        <authorList>
            <person name="Ruckert C."/>
            <person name="Albersmeier A."/>
            <person name="Winkler A."/>
            <person name="Tauch A."/>
        </authorList>
    </citation>
    <scope>NUCLEOTIDE SEQUENCE [LARGE SCALE GENOMIC DNA]</scope>
    <source>
        <strain evidence="3 4">DSM 20755</strain>
    </source>
</reference>
<dbReference type="Gene3D" id="2.40.260.10">
    <property type="entry name" value="Sortase"/>
    <property type="match status" value="1"/>
</dbReference>
<evidence type="ECO:0000313" key="4">
    <source>
        <dbReference type="Proteomes" id="UP000033457"/>
    </source>
</evidence>
<dbReference type="AlphaFoldDB" id="A0A0F6R1G4"/>
<sequence length="280" mass="30950">MSRRTRRPPQRRPRTSTPDGRPYIPRTVTTTNTSQKSRPQQPSTLPLPQRLRRAWKISVPFRILVSVLIIILLITLSFIFVISRETESSNALPDTEQSGLITEGINIENSPAVEMYIPRLNLRAHFETESCRVKDGAIDPDTLTKACTYTAADKPYVLPGTHAEDIVVIAGHTGSGISAVFNKLYNGSADTHTVHVNDRLYLRTEKSGQQWLVYAATDLHSPDREGLSSDDSVWGTDPTPGRLLTISCIQPANPLAEAVRNTVVGWQYQGVLNNSAAPIV</sequence>